<protein>
    <submittedName>
        <fullName evidence="1">Protein 3</fullName>
    </submittedName>
</protein>
<dbReference type="EMBL" id="BK061769">
    <property type="protein sequence ID" value="DAZ90720.1"/>
    <property type="molecule type" value="Viral_cRNA"/>
</dbReference>
<evidence type="ECO:0000313" key="1">
    <source>
        <dbReference type="EMBL" id="DAZ90720.1"/>
    </source>
</evidence>
<sequence length="289" mass="32736">MSLSKNKSVRSNMGALGSYMAEADGQLYDPEAQSEVPRKRVVYNSNWDFSLTGEHRVFDLGRQPIMKSAMANLKGNTTLCDPEIHVVWRSFVPPRLCQDPVTISLNFTQREDQEDCLMHSHSHPMHLFFHHIFYPEHSIRLGPKEVIPWSLCFEVDSPNFSQDYKLAEVRVKLVGYEDKVAKYGEGRESQLISLVPSDESVQGVRMSKPRLVTNDWEIGGFRVGTSNKKDMKKVLFLQSLGVDVEGFRIAKKLKSVLKLISDNDIKAVNDPVAQKAIVKRVSNSLKSVL</sequence>
<name>A0A9N7AB30_9RHAB</name>
<accession>A0A9N7AB30</accession>
<reference evidence="1" key="1">
    <citation type="journal article" date="2022" name="bioRxiv">
        <title>Unlocking the hidden genetic diversity of varicosaviruses, the neglected plant rhabdoviruses.</title>
        <authorList>
            <person name="Bejerman N."/>
            <person name="Dietzgen R.G."/>
            <person name="Debat H."/>
        </authorList>
    </citation>
    <scope>NUCLEOTIDE SEQUENCE</scope>
</reference>
<proteinExistence type="predicted"/>
<organism evidence="1">
    <name type="scientific">Frullania virus 1</name>
    <dbReference type="NCBI Taxonomy" id="2977968"/>
    <lineage>
        <taxon>Viruses</taxon>
        <taxon>Riboviria</taxon>
        <taxon>Orthornavirae</taxon>
        <taxon>Negarnaviricota</taxon>
        <taxon>Haploviricotina</taxon>
        <taxon>Monjiviricetes</taxon>
        <taxon>Mononegavirales</taxon>
        <taxon>Rhabdoviridae</taxon>
        <taxon>Betarhabdovirinae</taxon>
        <taxon>Varicosavirus</taxon>
        <taxon>Varicosavirus frullaniae</taxon>
    </lineage>
</organism>